<feature type="compositionally biased region" description="Basic and acidic residues" evidence="1">
    <location>
        <begin position="1"/>
        <end position="15"/>
    </location>
</feature>
<proteinExistence type="predicted"/>
<sequence>MILKAVREEIEKEKEEEKEEEEESLGRGWPLSPSHQRFPQHASFSPKIFNPRTPPVVDDMAWEAERRWRAQTRGGETEGTG</sequence>
<dbReference type="AlphaFoldDB" id="A0A5B7IIZ2"/>
<feature type="region of interest" description="Disordered" evidence="1">
    <location>
        <begin position="1"/>
        <end position="55"/>
    </location>
</feature>
<dbReference type="Proteomes" id="UP000324222">
    <property type="component" value="Unassembled WGS sequence"/>
</dbReference>
<name>A0A5B7IIZ2_PORTR</name>
<protein>
    <submittedName>
        <fullName evidence="2">Uncharacterized protein</fullName>
    </submittedName>
</protein>
<keyword evidence="3" id="KW-1185">Reference proteome</keyword>
<evidence type="ECO:0000313" key="2">
    <source>
        <dbReference type="EMBL" id="MPC81859.1"/>
    </source>
</evidence>
<dbReference type="EMBL" id="VSRR010058226">
    <property type="protein sequence ID" value="MPC81859.1"/>
    <property type="molecule type" value="Genomic_DNA"/>
</dbReference>
<accession>A0A5B7IIZ2</accession>
<evidence type="ECO:0000256" key="1">
    <source>
        <dbReference type="SAM" id="MobiDB-lite"/>
    </source>
</evidence>
<reference evidence="2 3" key="1">
    <citation type="submission" date="2019-05" db="EMBL/GenBank/DDBJ databases">
        <title>Another draft genome of Portunus trituberculatus and its Hox gene families provides insights of decapod evolution.</title>
        <authorList>
            <person name="Jeong J.-H."/>
            <person name="Song I."/>
            <person name="Kim S."/>
            <person name="Choi T."/>
            <person name="Kim D."/>
            <person name="Ryu S."/>
            <person name="Kim W."/>
        </authorList>
    </citation>
    <scope>NUCLEOTIDE SEQUENCE [LARGE SCALE GENOMIC DNA]</scope>
    <source>
        <tissue evidence="2">Muscle</tissue>
    </source>
</reference>
<evidence type="ECO:0000313" key="3">
    <source>
        <dbReference type="Proteomes" id="UP000324222"/>
    </source>
</evidence>
<comment type="caution">
    <text evidence="2">The sequence shown here is derived from an EMBL/GenBank/DDBJ whole genome shotgun (WGS) entry which is preliminary data.</text>
</comment>
<gene>
    <name evidence="2" type="ORF">E2C01_076497</name>
</gene>
<organism evidence="2 3">
    <name type="scientific">Portunus trituberculatus</name>
    <name type="common">Swimming crab</name>
    <name type="synonym">Neptunus trituberculatus</name>
    <dbReference type="NCBI Taxonomy" id="210409"/>
    <lineage>
        <taxon>Eukaryota</taxon>
        <taxon>Metazoa</taxon>
        <taxon>Ecdysozoa</taxon>
        <taxon>Arthropoda</taxon>
        <taxon>Crustacea</taxon>
        <taxon>Multicrustacea</taxon>
        <taxon>Malacostraca</taxon>
        <taxon>Eumalacostraca</taxon>
        <taxon>Eucarida</taxon>
        <taxon>Decapoda</taxon>
        <taxon>Pleocyemata</taxon>
        <taxon>Brachyura</taxon>
        <taxon>Eubrachyura</taxon>
        <taxon>Portunoidea</taxon>
        <taxon>Portunidae</taxon>
        <taxon>Portuninae</taxon>
        <taxon>Portunus</taxon>
    </lineage>
</organism>